<accession>A0A8S2I360</accession>
<feature type="region of interest" description="Disordered" evidence="2">
    <location>
        <begin position="1137"/>
        <end position="1168"/>
    </location>
</feature>
<feature type="domain" description="PLAT" evidence="3">
    <location>
        <begin position="301"/>
        <end position="405"/>
    </location>
</feature>
<feature type="domain" description="PLAT" evidence="3">
    <location>
        <begin position="1851"/>
        <end position="1970"/>
    </location>
</feature>
<dbReference type="Proteomes" id="UP000682733">
    <property type="component" value="Unassembled WGS sequence"/>
</dbReference>
<name>A0A8S2I360_9BILA</name>
<feature type="domain" description="PLAT" evidence="3">
    <location>
        <begin position="805"/>
        <end position="935"/>
    </location>
</feature>
<feature type="domain" description="PLAT" evidence="3">
    <location>
        <begin position="1"/>
        <end position="113"/>
    </location>
</feature>
<evidence type="ECO:0000259" key="3">
    <source>
        <dbReference type="PROSITE" id="PS50095"/>
    </source>
</evidence>
<dbReference type="EMBL" id="CAJOBA010004443">
    <property type="protein sequence ID" value="CAF3713277.1"/>
    <property type="molecule type" value="Genomic_DNA"/>
</dbReference>
<evidence type="ECO:0000313" key="4">
    <source>
        <dbReference type="EMBL" id="CAF0937738.1"/>
    </source>
</evidence>
<feature type="domain" description="PLAT" evidence="3">
    <location>
        <begin position="1553"/>
        <end position="1675"/>
    </location>
</feature>
<feature type="compositionally biased region" description="Polar residues" evidence="2">
    <location>
        <begin position="1137"/>
        <end position="1151"/>
    </location>
</feature>
<dbReference type="PANTHER" id="PTHR45901">
    <property type="entry name" value="PROTEIN CBG12474"/>
    <property type="match status" value="1"/>
</dbReference>
<organism evidence="5 6">
    <name type="scientific">Didymodactylos carnosus</name>
    <dbReference type="NCBI Taxonomy" id="1234261"/>
    <lineage>
        <taxon>Eukaryota</taxon>
        <taxon>Metazoa</taxon>
        <taxon>Spiralia</taxon>
        <taxon>Gnathifera</taxon>
        <taxon>Rotifera</taxon>
        <taxon>Eurotatoria</taxon>
        <taxon>Bdelloidea</taxon>
        <taxon>Philodinida</taxon>
        <taxon>Philodinidae</taxon>
        <taxon>Didymodactylos</taxon>
    </lineage>
</organism>
<feature type="domain" description="PLAT" evidence="3">
    <location>
        <begin position="1368"/>
        <end position="1499"/>
    </location>
</feature>
<dbReference type="InterPro" id="IPR036392">
    <property type="entry name" value="PLAT/LH2_dom_sf"/>
</dbReference>
<gene>
    <name evidence="4" type="ORF">OVA965_LOCUS11472</name>
    <name evidence="5" type="ORF">TMI583_LOCUS11473</name>
</gene>
<reference evidence="5" key="1">
    <citation type="submission" date="2021-02" db="EMBL/GenBank/DDBJ databases">
        <authorList>
            <person name="Nowell W R."/>
        </authorList>
    </citation>
    <scope>NUCLEOTIDE SEQUENCE</scope>
</reference>
<proteinExistence type="predicted"/>
<feature type="compositionally biased region" description="Basic and acidic residues" evidence="2">
    <location>
        <begin position="1152"/>
        <end position="1162"/>
    </location>
</feature>
<feature type="domain" description="PLAT" evidence="3">
    <location>
        <begin position="140"/>
        <end position="257"/>
    </location>
</feature>
<dbReference type="PANTHER" id="PTHR45901:SF4">
    <property type="entry name" value="PLAT DOMAIN-CONTAINING PROTEIN"/>
    <property type="match status" value="1"/>
</dbReference>
<dbReference type="InterPro" id="IPR052970">
    <property type="entry name" value="Inner_ear_hair_cell_LOXHD"/>
</dbReference>
<sequence>NKFLSGTDANVKIRFYDEKDQESEEFHLSHEKSKMKKKDLFERNQLDQFHVGTMKDLSDLKRIEILHDAEKNSGWYCDYVEIVDRQTNKTYCFPCDHWLDGDDANGLTRIELVYDKNIDCKQLKSNDVLQIYDSKNKTLTAYTIQTKTNPNSDHLTDDGIVYVKLFDNEKSTEDIPLKYSELHKKPFEKGNIDKFHVSSEFLMHQIKKLSIWHDFHKSINFDWIEVKNNRTRDINCFPLNTPLLSRKNSLTNRRECTHYYTKSCEVENDMKINKVVNDILLPEHIHTVSKPATSPHENYRTKYRVRVKTGKAKDLFRTGGKDIQVYLKIFDDKEATEDDIFYVSTEYKMNNIVKAELFYTGRKNNGWYIEWLEIVNEETSQFYCYLINRWLNLNNKDGGIRIELTNPSSRPCEDSPLLRKSVKQSLESNNLSLYESHFQVKIKKGSKGILGLLGDKTPPYVYLRITDENDQKSENILLKYPRRDDKHGKSFHSGYINIYDNIGSQKCLGNIKKLELWHDSRDKEYMWFCDWLEMYDFRHGRYYCYRVQKKLDYKVGTEQNPIELIHYSDTACSSGRSSKPTLLSNYNEKSKYVTASSGTDNQTQIPSHSLPTHIFDKNQQQQTSIHSTYQNQDSPVYATKYHIKTKTGAHSFFHTSDDTTKDAIVYLRVYDTRTESEPIFLKNSLENKHPFQEGYEDYFEVGTEKEIGDLHKVDLWIDDDKKWFCDYVQITDKKTDRLYCFPCHRWLNKDENSTLVQLQTYYDKPCDGVMKEVELKPHNQKLFTASQIPTSDARTSTDYSANFIRHYKVRVKTGKHDNKRKGQDKDLNVYIKLFDGTQSSEDIHLKSSALSTDSRKHYWPFEKNNIDTFHVSSVTKLDNLVKLIVYHDSSDDNDGLYIDWIEMIDLDRDNKVYCFPINAWLDVKEANGKTRRESNDYYSVPCKDLDMKNIEKENQRNREKSVRTGDIIRAEFTDRFEIRTKTGDKSFMSETEIDGDIYIQLHDINGQSSDNIHLKRSQNHKNKSEHDHIDIFKVNTSSANHLSTIESIEIKINGKDQSWFCKSIEILDRKTGKIYCFYVNKWLSVSEGEKKIVYYFDSYSTKSCVEEEEELIKSNKLNKDNKDKKVSISSTRSFLDQDNNQHISSSEQQTSTRRDAGARHSDVTSNDDLAGASIDKQKLFERIQDKHKPAIQYQTPYRIRTKTGKDGLFSGIGTDAKVFVKIDGKHNSSAKNTSEEIQLKHSINHSNPFGYLNTDTFEVGSDLDIGKIISVQLWCNTQNKHTTWFCSWLEIVDINNDNRVYCFPYNNWLTEEKLWIKLRDYVKTSCDTKEQLNSVKKDYKNMPGERTTTDALLLSVDESHIDPHFYKTQYLVQIKTGEKGFYEGEKTTDGDVNVCMKIIGKQNEGETMTLNKNKNISHNGNNERLYAQDSIDTFHQGSELDIGEVERIQLWLVDGDKNCYWHCEWIQITDLQTNKVYCFYVNQLLKWQLSDNNEKFSDDRQYRIGFIELVQNQPFSCEQTEAEKLLSKKRDSKNTDQIIDVAATNVNLNNLQTFYQILTKTGDKGITGFKGTEPNVYLKVFGSNDSSEDIHLNSEKQQKLFKRRQVDKFDNLGSQYKIGIPKKIHLWHDSQDKNDMWYCDFLELKDKSTEKNYCFPVNKWLGNKVGTKSKPLELEDYNLKSCINSENEKQQIRTPLADKIDDQQVDQIHKLLAMPHLNKNEIFGRAKIRNNSKSSNSGQLYCQVQGPNSTSSNIQTLKASIQDSDIKVATILLKKFDICDIQSLRVWDDGKERDAYFCDWFELSDPFSAKIICFPVNDYIQVESSARNVKEVTKKHNFSCDLKQNLEKNPIIYEIIIVTGSKTVPSQLSGHVGRVHIMLIRDNEQLGPFELTQEEEKMFSWGGQDTFKITAPALENITHIRVWHDKSTTQSWFCNHITIANTSTLAKYKFPICRWLDRDNGTGRIYLEVELGKAAVQVTTSKGQAKCDNNNANS</sequence>
<dbReference type="PROSITE" id="PS50095">
    <property type="entry name" value="PLAT"/>
    <property type="match status" value="11"/>
</dbReference>
<dbReference type="Proteomes" id="UP000677228">
    <property type="component" value="Unassembled WGS sequence"/>
</dbReference>
<dbReference type="SUPFAM" id="SSF49723">
    <property type="entry name" value="Lipase/lipooxygenase domain (PLAT/LH2 domain)"/>
    <property type="match status" value="11"/>
</dbReference>
<feature type="domain" description="PLAT" evidence="3">
    <location>
        <begin position="1195"/>
        <end position="1323"/>
    </location>
</feature>
<dbReference type="Pfam" id="PF01477">
    <property type="entry name" value="PLAT"/>
    <property type="match status" value="8"/>
</dbReference>
<feature type="domain" description="PLAT" evidence="3">
    <location>
        <begin position="436"/>
        <end position="565"/>
    </location>
</feature>
<dbReference type="EMBL" id="CAJNOK010004439">
    <property type="protein sequence ID" value="CAF0937738.1"/>
    <property type="molecule type" value="Genomic_DNA"/>
</dbReference>
<comment type="caution">
    <text evidence="1">Lacks conserved residue(s) required for the propagation of feature annotation.</text>
</comment>
<evidence type="ECO:0000313" key="6">
    <source>
        <dbReference type="Proteomes" id="UP000682733"/>
    </source>
</evidence>
<comment type="caution">
    <text evidence="5">The sequence shown here is derived from an EMBL/GenBank/DDBJ whole genome shotgun (WGS) entry which is preliminary data.</text>
</comment>
<feature type="domain" description="PLAT" evidence="3">
    <location>
        <begin position="974"/>
        <end position="1097"/>
    </location>
</feature>
<evidence type="ECO:0000256" key="2">
    <source>
        <dbReference type="SAM" id="MobiDB-lite"/>
    </source>
</evidence>
<evidence type="ECO:0000313" key="5">
    <source>
        <dbReference type="EMBL" id="CAF3713277.1"/>
    </source>
</evidence>
<dbReference type="Gene3D" id="2.40.180.10">
    <property type="entry name" value="Catalase core domain"/>
    <property type="match status" value="1"/>
</dbReference>
<feature type="domain" description="PLAT" evidence="3">
    <location>
        <begin position="639"/>
        <end position="761"/>
    </location>
</feature>
<evidence type="ECO:0000256" key="1">
    <source>
        <dbReference type="PROSITE-ProRule" id="PRU00152"/>
    </source>
</evidence>
<dbReference type="InterPro" id="IPR001024">
    <property type="entry name" value="PLAT/LH2_dom"/>
</dbReference>
<protein>
    <recommendedName>
        <fullName evidence="3">PLAT domain-containing protein</fullName>
    </recommendedName>
</protein>
<feature type="non-terminal residue" evidence="5">
    <location>
        <position position="1994"/>
    </location>
</feature>
<dbReference type="Gene3D" id="2.60.60.20">
    <property type="entry name" value="PLAT/LH2 domain"/>
    <property type="match status" value="11"/>
</dbReference>